<dbReference type="GO" id="GO:0015031">
    <property type="term" value="P:protein transport"/>
    <property type="evidence" value="ECO:0007669"/>
    <property type="project" value="UniProtKB-KW"/>
</dbReference>
<proteinExistence type="inferred from homology"/>
<dbReference type="EMBL" id="HBFA01016100">
    <property type="protein sequence ID" value="CAD8665636.1"/>
    <property type="molecule type" value="Transcribed_RNA"/>
</dbReference>
<dbReference type="GO" id="GO:0000938">
    <property type="term" value="C:GARP complex"/>
    <property type="evidence" value="ECO:0007669"/>
    <property type="project" value="TreeGrafter"/>
</dbReference>
<evidence type="ECO:0000256" key="2">
    <source>
        <dbReference type="ARBA" id="ARBA00008180"/>
    </source>
</evidence>
<dbReference type="Pfam" id="PF20655">
    <property type="entry name" value="Vps52_C"/>
    <property type="match status" value="1"/>
</dbReference>
<evidence type="ECO:0000256" key="1">
    <source>
        <dbReference type="ARBA" id="ARBA00004601"/>
    </source>
</evidence>
<accession>A0A7S0WFJ8</accession>
<feature type="region of interest" description="Disordered" evidence="6">
    <location>
        <begin position="19"/>
        <end position="41"/>
    </location>
</feature>
<evidence type="ECO:0000256" key="3">
    <source>
        <dbReference type="ARBA" id="ARBA00022448"/>
    </source>
</evidence>
<evidence type="ECO:0000256" key="6">
    <source>
        <dbReference type="SAM" id="MobiDB-lite"/>
    </source>
</evidence>
<keyword evidence="3" id="KW-0813">Transport</keyword>
<dbReference type="Pfam" id="PF04129">
    <property type="entry name" value="Vps52_CC"/>
    <property type="match status" value="1"/>
</dbReference>
<keyword evidence="5" id="KW-0333">Golgi apparatus</keyword>
<organism evidence="9">
    <name type="scientific">Pyramimonas obovata</name>
    <dbReference type="NCBI Taxonomy" id="1411642"/>
    <lineage>
        <taxon>Eukaryota</taxon>
        <taxon>Viridiplantae</taxon>
        <taxon>Chlorophyta</taxon>
        <taxon>Pyramimonadophyceae</taxon>
        <taxon>Pyramimonadales</taxon>
        <taxon>Pyramimonadaceae</taxon>
        <taxon>Pyramimonas</taxon>
        <taxon>Pyramimonas incertae sedis</taxon>
    </lineage>
</organism>
<dbReference type="GO" id="GO:0005829">
    <property type="term" value="C:cytosol"/>
    <property type="evidence" value="ECO:0007669"/>
    <property type="project" value="GOC"/>
</dbReference>
<dbReference type="GO" id="GO:0042147">
    <property type="term" value="P:retrograde transport, endosome to Golgi"/>
    <property type="evidence" value="ECO:0007669"/>
    <property type="project" value="TreeGrafter"/>
</dbReference>
<name>A0A7S0WFJ8_9CHLO</name>
<evidence type="ECO:0000256" key="4">
    <source>
        <dbReference type="ARBA" id="ARBA00022927"/>
    </source>
</evidence>
<dbReference type="GO" id="GO:0032456">
    <property type="term" value="P:endocytic recycling"/>
    <property type="evidence" value="ECO:0007669"/>
    <property type="project" value="TreeGrafter"/>
</dbReference>
<sequence length="736" mass="82779">MVQHEELQNAALSELLEGCKPEPEDHEDGHKQDESGEGSGVLPFDLSLADLDLTSEEVDLEGLVEELELWGDHEVVRDILSKGTDVREHVREVDTRLRQVELDSIQDYIHESDNLVELHQQIKACDTILEEMEDLLGGFQSDLGNISTEIKTLQEQSLTMSIKLRNRKTAEAELGQFVEGLTVPPRLVTDILDRDVSEDYLTYLVALRHRLEFCSNNELARKAAALQDVEPELDRLRLKATGRVREALLQKFNLLRRPKTNYQILQQSVLLKFKSFAAFLKDHGPEVFTEVRAAYVDTMSRIYRRQFGAYLSSLLRVNAEVASSADLIGAEETAVTGLFARARDAITRPDRVSVFALGGREAVLTHLDATPPLVSHTLAAAGTRYPYEVLFRSANKMLMDAACHEFLFCNEFWQGDTTIFRDVYESVLSFMEESLETMLEGCYDAIGLLLMIRINYEHQLIMQKRCVPCLDSYIDKINLLLWPRLKAVADAHIASMRTGNHRNLWSEDVHAHYVARRYAEFTASMLSLNADYGDPQIDHILERLRAAACELLLRVAHLFPANKQHTIFLVNNYDMVLTVLKEAGVGADGKPDRCNTSGVFEELLAAQKHAFVEAELAGHFGPFISFVKAAEQAQQASKGGKAPVNLAEAKSLMADFASRWKAVIEHMHRDAVTNFGSLQRGIEILQRTLSQLLIYYTRMTGAEGVLMKCGPEGAELCKGAISHPAFIYEIKMKLKL</sequence>
<dbReference type="InterPro" id="IPR007258">
    <property type="entry name" value="Vps52"/>
</dbReference>
<dbReference type="PANTHER" id="PTHR14190:SF7">
    <property type="entry name" value="VACUOLAR PROTEIN SORTING-ASSOCIATED PROTEIN 52 HOMOLOG"/>
    <property type="match status" value="1"/>
</dbReference>
<dbReference type="InterPro" id="IPR048361">
    <property type="entry name" value="Vps52_C"/>
</dbReference>
<evidence type="ECO:0000313" key="9">
    <source>
        <dbReference type="EMBL" id="CAD8665636.1"/>
    </source>
</evidence>
<dbReference type="InterPro" id="IPR048319">
    <property type="entry name" value="Vps52_CC"/>
</dbReference>
<comment type="similarity">
    <text evidence="2">Belongs to the VPS52 family.</text>
</comment>
<dbReference type="GO" id="GO:0019905">
    <property type="term" value="F:syntaxin binding"/>
    <property type="evidence" value="ECO:0007669"/>
    <property type="project" value="TreeGrafter"/>
</dbReference>
<comment type="subcellular location">
    <subcellularLocation>
        <location evidence="1">Golgi apparatus</location>
        <location evidence="1">trans-Golgi network</location>
    </subcellularLocation>
</comment>
<evidence type="ECO:0008006" key="10">
    <source>
        <dbReference type="Google" id="ProtNLM"/>
    </source>
</evidence>
<feature type="compositionally biased region" description="Basic and acidic residues" evidence="6">
    <location>
        <begin position="19"/>
        <end position="34"/>
    </location>
</feature>
<reference evidence="9" key="1">
    <citation type="submission" date="2021-01" db="EMBL/GenBank/DDBJ databases">
        <authorList>
            <person name="Corre E."/>
            <person name="Pelletier E."/>
            <person name="Niang G."/>
            <person name="Scheremetjew M."/>
            <person name="Finn R."/>
            <person name="Kale V."/>
            <person name="Holt S."/>
            <person name="Cochrane G."/>
            <person name="Meng A."/>
            <person name="Brown T."/>
            <person name="Cohen L."/>
        </authorList>
    </citation>
    <scope>NUCLEOTIDE SEQUENCE</scope>
    <source>
        <strain evidence="9">CCMP722</strain>
    </source>
</reference>
<evidence type="ECO:0000256" key="5">
    <source>
        <dbReference type="ARBA" id="ARBA00023034"/>
    </source>
</evidence>
<gene>
    <name evidence="9" type="ORF">POBO1169_LOCUS8290</name>
</gene>
<keyword evidence="4" id="KW-0653">Protein transport</keyword>
<dbReference type="PANTHER" id="PTHR14190">
    <property type="entry name" value="SUPPRESSOR OF ACTIN MUTATIONS 2/VACUOLAR PROTEIN SORTING 52"/>
    <property type="match status" value="1"/>
</dbReference>
<evidence type="ECO:0000259" key="8">
    <source>
        <dbReference type="Pfam" id="PF20655"/>
    </source>
</evidence>
<feature type="domain" description="Vps52 C-terminal" evidence="8">
    <location>
        <begin position="297"/>
        <end position="584"/>
    </location>
</feature>
<evidence type="ECO:0000259" key="7">
    <source>
        <dbReference type="Pfam" id="PF04129"/>
    </source>
</evidence>
<dbReference type="AlphaFoldDB" id="A0A7S0WFJ8"/>
<dbReference type="GO" id="GO:0006896">
    <property type="term" value="P:Golgi to vacuole transport"/>
    <property type="evidence" value="ECO:0007669"/>
    <property type="project" value="TreeGrafter"/>
</dbReference>
<protein>
    <recommendedName>
        <fullName evidence="10">Vacuolar protein sorting-associated protein 52 homolog</fullName>
    </recommendedName>
</protein>
<feature type="domain" description="Vps52 coiled-coil" evidence="7">
    <location>
        <begin position="107"/>
        <end position="280"/>
    </location>
</feature>